<dbReference type="RefSeq" id="WP_123521667.1">
    <property type="nucleotide sequence ID" value="NZ_JBHLWF010000083.1"/>
</dbReference>
<name>A0A4V2UVH5_9GAMM</name>
<keyword evidence="5" id="KW-1185">Reference proteome</keyword>
<dbReference type="InterPro" id="IPR051128">
    <property type="entry name" value="EgtD_Methyltrsf_superfamily"/>
</dbReference>
<keyword evidence="2 4" id="KW-0808">Transferase</keyword>
<dbReference type="NCBIfam" id="TIGR03438">
    <property type="entry name" value="egtD_ergothio"/>
    <property type="match status" value="1"/>
</dbReference>
<dbReference type="GO" id="GO:0008168">
    <property type="term" value="F:methyltransferase activity"/>
    <property type="evidence" value="ECO:0007669"/>
    <property type="project" value="UniProtKB-KW"/>
</dbReference>
<evidence type="ECO:0000259" key="3">
    <source>
        <dbReference type="Pfam" id="PF10017"/>
    </source>
</evidence>
<protein>
    <submittedName>
        <fullName evidence="4">Dimethylhistidine N-methyltransferase</fullName>
    </submittedName>
</protein>
<reference evidence="4 5" key="1">
    <citation type="submission" date="2019-03" db="EMBL/GenBank/DDBJ databases">
        <title>Genomic Encyclopedia of Type Strains, Phase IV (KMG-IV): sequencing the most valuable type-strain genomes for metagenomic binning, comparative biology and taxonomic classification.</title>
        <authorList>
            <person name="Goeker M."/>
        </authorList>
    </citation>
    <scope>NUCLEOTIDE SEQUENCE [LARGE SCALE GENOMIC DNA]</scope>
    <source>
        <strain evidence="4 5">DSM 21944</strain>
    </source>
</reference>
<evidence type="ECO:0000313" key="4">
    <source>
        <dbReference type="EMBL" id="TCS95237.1"/>
    </source>
</evidence>
<dbReference type="Gene3D" id="3.40.50.150">
    <property type="entry name" value="Vaccinia Virus protein VP39"/>
    <property type="match status" value="1"/>
</dbReference>
<comment type="caution">
    <text evidence="4">The sequence shown here is derived from an EMBL/GenBank/DDBJ whole genome shotgun (WGS) entry which is preliminary data.</text>
</comment>
<dbReference type="PIRSF" id="PIRSF018005">
    <property type="entry name" value="UCP018005"/>
    <property type="match status" value="1"/>
</dbReference>
<dbReference type="Proteomes" id="UP000294599">
    <property type="component" value="Unassembled WGS sequence"/>
</dbReference>
<proteinExistence type="predicted"/>
<accession>A0A4V2UVH5</accession>
<dbReference type="OrthoDB" id="5289726at2"/>
<evidence type="ECO:0000256" key="2">
    <source>
        <dbReference type="ARBA" id="ARBA00022679"/>
    </source>
</evidence>
<dbReference type="InterPro" id="IPR017804">
    <property type="entry name" value="MeTrfase_EgtD-like"/>
</dbReference>
<feature type="domain" description="Histidine-specific methyltransferase SAM-dependent" evidence="3">
    <location>
        <begin position="17"/>
        <end position="316"/>
    </location>
</feature>
<dbReference type="EMBL" id="SMAF01000019">
    <property type="protein sequence ID" value="TCS95237.1"/>
    <property type="molecule type" value="Genomic_DNA"/>
</dbReference>
<dbReference type="Pfam" id="PF10017">
    <property type="entry name" value="Methyltransf_33"/>
    <property type="match status" value="1"/>
</dbReference>
<keyword evidence="1 4" id="KW-0489">Methyltransferase</keyword>
<sequence>MNSIPADGQADPSATLRRDVIAGLSRRPKRLPSKYFYDARGSALFEAITRQPEYYLTRVEQGLLAQSMPAIAARVGRQCHVVEYGSGSGLKTRTLLAGLDAPRAYTPVEISPKALNASVARLGARFPGLAMHPLLADFTQPLDLPLAGEGGRVLVFFPGSTLGNFRDDEAVALLRSMAATIADDGMALIGIDLVKNPRRIEAAYNDAAGITAAFTLNLLARINRELGADFDLGAFAHRARYAQERERIETDIVSLREQTVQVAGRTVDFAADEAMRVEYSHKYRDESFAALASQAGLRVIDGWGDQGTGFGLRLLSRSS</sequence>
<dbReference type="SUPFAM" id="SSF53335">
    <property type="entry name" value="S-adenosyl-L-methionine-dependent methyltransferases"/>
    <property type="match status" value="1"/>
</dbReference>
<dbReference type="InterPro" id="IPR035094">
    <property type="entry name" value="EgtD"/>
</dbReference>
<dbReference type="PANTHER" id="PTHR43397:SF1">
    <property type="entry name" value="ERGOTHIONEINE BIOSYNTHESIS PROTEIN 1"/>
    <property type="match status" value="1"/>
</dbReference>
<dbReference type="AlphaFoldDB" id="A0A4V2UVH5"/>
<dbReference type="InterPro" id="IPR019257">
    <property type="entry name" value="MeTrfase_dom"/>
</dbReference>
<evidence type="ECO:0000313" key="5">
    <source>
        <dbReference type="Proteomes" id="UP000294599"/>
    </source>
</evidence>
<organism evidence="4 5">
    <name type="scientific">Pseudofulvimonas gallinarii</name>
    <dbReference type="NCBI Taxonomy" id="634155"/>
    <lineage>
        <taxon>Bacteria</taxon>
        <taxon>Pseudomonadati</taxon>
        <taxon>Pseudomonadota</taxon>
        <taxon>Gammaproteobacteria</taxon>
        <taxon>Lysobacterales</taxon>
        <taxon>Rhodanobacteraceae</taxon>
        <taxon>Pseudofulvimonas</taxon>
    </lineage>
</organism>
<gene>
    <name evidence="4" type="ORF">EDC25_11916</name>
</gene>
<evidence type="ECO:0000256" key="1">
    <source>
        <dbReference type="ARBA" id="ARBA00022603"/>
    </source>
</evidence>
<dbReference type="PANTHER" id="PTHR43397">
    <property type="entry name" value="ERGOTHIONEINE BIOSYNTHESIS PROTEIN 1"/>
    <property type="match status" value="1"/>
</dbReference>
<dbReference type="GO" id="GO:0032259">
    <property type="term" value="P:methylation"/>
    <property type="evidence" value="ECO:0007669"/>
    <property type="project" value="UniProtKB-KW"/>
</dbReference>
<dbReference type="InterPro" id="IPR029063">
    <property type="entry name" value="SAM-dependent_MTases_sf"/>
</dbReference>